<name>A0A8H7J4Z1_9PLEO</name>
<dbReference type="AlphaFoldDB" id="A0A8H7J4Z1"/>
<dbReference type="Pfam" id="PF03625">
    <property type="entry name" value="DUF302"/>
    <property type="match status" value="1"/>
</dbReference>
<dbReference type="Proteomes" id="UP000651452">
    <property type="component" value="Unassembled WGS sequence"/>
</dbReference>
<evidence type="ECO:0000313" key="3">
    <source>
        <dbReference type="Proteomes" id="UP000651452"/>
    </source>
</evidence>
<dbReference type="InterPro" id="IPR035923">
    <property type="entry name" value="TT1751-like_sf"/>
</dbReference>
<dbReference type="InterPro" id="IPR005180">
    <property type="entry name" value="DUF302"/>
</dbReference>
<evidence type="ECO:0000259" key="1">
    <source>
        <dbReference type="Pfam" id="PF03625"/>
    </source>
</evidence>
<dbReference type="OrthoDB" id="5190258at2759"/>
<dbReference type="SUPFAM" id="SSF103247">
    <property type="entry name" value="TT1751-like"/>
    <property type="match status" value="1"/>
</dbReference>
<dbReference type="Gene3D" id="3.30.310.70">
    <property type="entry name" value="TT1751-like domain"/>
    <property type="match status" value="1"/>
</dbReference>
<organism evidence="2 3">
    <name type="scientific">Ascochyta lentis</name>
    <dbReference type="NCBI Taxonomy" id="205686"/>
    <lineage>
        <taxon>Eukaryota</taxon>
        <taxon>Fungi</taxon>
        <taxon>Dikarya</taxon>
        <taxon>Ascomycota</taxon>
        <taxon>Pezizomycotina</taxon>
        <taxon>Dothideomycetes</taxon>
        <taxon>Pleosporomycetidae</taxon>
        <taxon>Pleosporales</taxon>
        <taxon>Pleosporineae</taxon>
        <taxon>Didymellaceae</taxon>
        <taxon>Ascochyta</taxon>
    </lineage>
</organism>
<evidence type="ECO:0000313" key="2">
    <source>
        <dbReference type="EMBL" id="KAF9696733.1"/>
    </source>
</evidence>
<sequence length="162" mass="18257">MSQQPSAKLQLDCEYTITSTTNSKLTCYYNDTYDNVIRQFKLLVPQLDLVRIRTAVSDQDVMHVLEDVSSPSGFVLFADYNHAGWMRHFTTQVGAQKRAHRFTFGNPLYALPALQENIGVALHIPLDCCFIEELDKERTKLVVTLPTSFLQDAGADDNVGVK</sequence>
<feature type="domain" description="DUF302" evidence="1">
    <location>
        <begin position="93"/>
        <end position="144"/>
    </location>
</feature>
<gene>
    <name evidence="2" type="ORF">EKO04_005169</name>
</gene>
<comment type="caution">
    <text evidence="2">The sequence shown here is derived from an EMBL/GenBank/DDBJ whole genome shotgun (WGS) entry which is preliminary data.</text>
</comment>
<protein>
    <recommendedName>
        <fullName evidence="1">DUF302 domain-containing protein</fullName>
    </recommendedName>
</protein>
<reference evidence="2" key="1">
    <citation type="submission" date="2018-12" db="EMBL/GenBank/DDBJ databases">
        <authorList>
            <person name="Syme R.A."/>
            <person name="Farfan-Caceres L."/>
            <person name="Lichtenzveig J."/>
        </authorList>
    </citation>
    <scope>NUCLEOTIDE SEQUENCE</scope>
    <source>
        <strain evidence="2">Al4</strain>
    </source>
</reference>
<accession>A0A8H7J4Z1</accession>
<reference evidence="2" key="2">
    <citation type="submission" date="2020-09" db="EMBL/GenBank/DDBJ databases">
        <title>Reference genome assembly for Australian Ascochyta lentis isolate Al4.</title>
        <authorList>
            <person name="Lee R.C."/>
            <person name="Farfan-Caceres L.M."/>
            <person name="Debler J.W."/>
            <person name="Williams A.H."/>
            <person name="Henares B.M."/>
        </authorList>
    </citation>
    <scope>NUCLEOTIDE SEQUENCE</scope>
    <source>
        <strain evidence="2">Al4</strain>
    </source>
</reference>
<keyword evidence="3" id="KW-1185">Reference proteome</keyword>
<proteinExistence type="predicted"/>
<dbReference type="EMBL" id="RZGK01000009">
    <property type="protein sequence ID" value="KAF9696733.1"/>
    <property type="molecule type" value="Genomic_DNA"/>
</dbReference>